<dbReference type="PANTHER" id="PTHR23407:SF11">
    <property type="entry name" value="CHROMOSOME UNDETERMINED SCAFFOLD_24, WHOLE GENOME SHOTGUN SEQUENCE"/>
    <property type="match status" value="1"/>
</dbReference>
<sequence>MDEKHKLRARMRDLRRKHVAALPDATRALLFLRPPRPLADLAPEGSVVGLYHANANEAPTRGYARWLYENGRQIALPRFTARGDAMAFHLWRDPFEDSDLEEGPYRHLQPAADADPAVPDLVIVPLLAFTAQGGRLGQGGGHYDRWLAAHPETLAVGLGWDSQLVDHLPMEDHDQPLRAVVTPTRLYESES</sequence>
<organism evidence="2 3">
    <name type="scientific">Novosphingobium anseongense</name>
    <dbReference type="NCBI Taxonomy" id="3133436"/>
    <lineage>
        <taxon>Bacteria</taxon>
        <taxon>Pseudomonadati</taxon>
        <taxon>Pseudomonadota</taxon>
        <taxon>Alphaproteobacteria</taxon>
        <taxon>Sphingomonadales</taxon>
        <taxon>Sphingomonadaceae</taxon>
        <taxon>Novosphingobium</taxon>
    </lineage>
</organism>
<dbReference type="Pfam" id="PF01812">
    <property type="entry name" value="5-FTHF_cyc-lig"/>
    <property type="match status" value="1"/>
</dbReference>
<dbReference type="RefSeq" id="WP_339586275.1">
    <property type="nucleotide sequence ID" value="NZ_JBBHJZ010000001.1"/>
</dbReference>
<dbReference type="PANTHER" id="PTHR23407">
    <property type="entry name" value="ATPASE INHIBITOR/5-FORMYLTETRAHYDROFOLATE CYCLO-LIGASE"/>
    <property type="match status" value="1"/>
</dbReference>
<keyword evidence="3" id="KW-1185">Reference proteome</keyword>
<name>A0ABU8RTD1_9SPHN</name>
<dbReference type="InterPro" id="IPR037171">
    <property type="entry name" value="NagB/RpiA_transferase-like"/>
</dbReference>
<dbReference type="InterPro" id="IPR002698">
    <property type="entry name" value="FTHF_cligase"/>
</dbReference>
<dbReference type="SUPFAM" id="SSF100950">
    <property type="entry name" value="NagB/RpiA/CoA transferase-like"/>
    <property type="match status" value="1"/>
</dbReference>
<dbReference type="EMBL" id="JBBHJZ010000001">
    <property type="protein sequence ID" value="MEJ5976360.1"/>
    <property type="molecule type" value="Genomic_DNA"/>
</dbReference>
<dbReference type="EC" id="6.3.3.2" evidence="1"/>
<dbReference type="NCBIfam" id="TIGR02727">
    <property type="entry name" value="MTHFS_bact"/>
    <property type="match status" value="1"/>
</dbReference>
<protein>
    <recommendedName>
        <fullName evidence="1">5-formyltetrahydrofolate cyclo-ligase</fullName>
        <ecNumber evidence="1">6.3.3.2</ecNumber>
    </recommendedName>
</protein>
<accession>A0ABU8RTD1</accession>
<reference evidence="2 3" key="1">
    <citation type="submission" date="2024-03" db="EMBL/GenBank/DDBJ databases">
        <authorList>
            <person name="Jo J.-H."/>
        </authorList>
    </citation>
    <scope>NUCLEOTIDE SEQUENCE [LARGE SCALE GENOMIC DNA]</scope>
    <source>
        <strain evidence="2 3">PS1R-30</strain>
    </source>
</reference>
<keyword evidence="2" id="KW-0436">Ligase</keyword>
<comment type="catalytic activity">
    <reaction evidence="1">
        <text>(6S)-5-formyl-5,6,7,8-tetrahydrofolate + ATP = (6R)-5,10-methenyltetrahydrofolate + ADP + phosphate</text>
        <dbReference type="Rhea" id="RHEA:10488"/>
        <dbReference type="ChEBI" id="CHEBI:30616"/>
        <dbReference type="ChEBI" id="CHEBI:43474"/>
        <dbReference type="ChEBI" id="CHEBI:57455"/>
        <dbReference type="ChEBI" id="CHEBI:57457"/>
        <dbReference type="ChEBI" id="CHEBI:456216"/>
        <dbReference type="EC" id="6.3.3.2"/>
    </reaction>
</comment>
<keyword evidence="1" id="KW-0547">Nucleotide-binding</keyword>
<proteinExistence type="inferred from homology"/>
<comment type="cofactor">
    <cofactor evidence="1">
        <name>Mg(2+)</name>
        <dbReference type="ChEBI" id="CHEBI:18420"/>
    </cofactor>
</comment>
<keyword evidence="1" id="KW-0460">Magnesium</keyword>
<keyword evidence="1" id="KW-0479">Metal-binding</keyword>
<comment type="similarity">
    <text evidence="1">Belongs to the 5-formyltetrahydrofolate cyclo-ligase family.</text>
</comment>
<comment type="caution">
    <text evidence="2">The sequence shown here is derived from an EMBL/GenBank/DDBJ whole genome shotgun (WGS) entry which is preliminary data.</text>
</comment>
<dbReference type="InterPro" id="IPR024185">
    <property type="entry name" value="FTHF_cligase-like_sf"/>
</dbReference>
<gene>
    <name evidence="2" type="ORF">WG901_06920</name>
</gene>
<evidence type="ECO:0000313" key="3">
    <source>
        <dbReference type="Proteomes" id="UP001361239"/>
    </source>
</evidence>
<keyword evidence="1" id="KW-0067">ATP-binding</keyword>
<evidence type="ECO:0000256" key="1">
    <source>
        <dbReference type="RuleBase" id="RU361279"/>
    </source>
</evidence>
<dbReference type="GO" id="GO:0030272">
    <property type="term" value="F:5-formyltetrahydrofolate cyclo-ligase activity"/>
    <property type="evidence" value="ECO:0007669"/>
    <property type="project" value="UniProtKB-EC"/>
</dbReference>
<dbReference type="Proteomes" id="UP001361239">
    <property type="component" value="Unassembled WGS sequence"/>
</dbReference>
<dbReference type="Gene3D" id="3.40.50.10420">
    <property type="entry name" value="NagB/RpiA/CoA transferase-like"/>
    <property type="match status" value="1"/>
</dbReference>
<evidence type="ECO:0000313" key="2">
    <source>
        <dbReference type="EMBL" id="MEJ5976360.1"/>
    </source>
</evidence>